<sequence length="176" mass="18722">MMTLLSLAGFIGSIRRSISSLRLYARGLGFALIVSLAIDALYIWAAFTTSHADFVQRCINGSTDQKTIDACNSKDAGTIVKVLVVVVAVITLGVQIWATVITSQYGDKLLEEQAWRANIVGGPRDVPVPMTGSGGKYASAPLDEARAPLTGATYAYPYTDSSNSHGQAYDPPQHGV</sequence>
<dbReference type="Proteomes" id="UP000814033">
    <property type="component" value="Unassembled WGS sequence"/>
</dbReference>
<protein>
    <submittedName>
        <fullName evidence="1">Uncharacterized protein</fullName>
    </submittedName>
</protein>
<dbReference type="EMBL" id="MU275841">
    <property type="protein sequence ID" value="KAI0053273.1"/>
    <property type="molecule type" value="Genomic_DNA"/>
</dbReference>
<evidence type="ECO:0000313" key="2">
    <source>
        <dbReference type="Proteomes" id="UP000814033"/>
    </source>
</evidence>
<reference evidence="1" key="2">
    <citation type="journal article" date="2022" name="New Phytol.">
        <title>Evolutionary transition to the ectomycorrhizal habit in the genomes of a hyperdiverse lineage of mushroom-forming fungi.</title>
        <authorList>
            <person name="Looney B."/>
            <person name="Miyauchi S."/>
            <person name="Morin E."/>
            <person name="Drula E."/>
            <person name="Courty P.E."/>
            <person name="Kohler A."/>
            <person name="Kuo A."/>
            <person name="LaButti K."/>
            <person name="Pangilinan J."/>
            <person name="Lipzen A."/>
            <person name="Riley R."/>
            <person name="Andreopoulos W."/>
            <person name="He G."/>
            <person name="Johnson J."/>
            <person name="Nolan M."/>
            <person name="Tritt A."/>
            <person name="Barry K.W."/>
            <person name="Grigoriev I.V."/>
            <person name="Nagy L.G."/>
            <person name="Hibbett D."/>
            <person name="Henrissat B."/>
            <person name="Matheny P.B."/>
            <person name="Labbe J."/>
            <person name="Martin F.M."/>
        </authorList>
    </citation>
    <scope>NUCLEOTIDE SEQUENCE</scope>
    <source>
        <strain evidence="1">FP105234-sp</strain>
    </source>
</reference>
<organism evidence="1 2">
    <name type="scientific">Auriscalpium vulgare</name>
    <dbReference type="NCBI Taxonomy" id="40419"/>
    <lineage>
        <taxon>Eukaryota</taxon>
        <taxon>Fungi</taxon>
        <taxon>Dikarya</taxon>
        <taxon>Basidiomycota</taxon>
        <taxon>Agaricomycotina</taxon>
        <taxon>Agaricomycetes</taxon>
        <taxon>Russulales</taxon>
        <taxon>Auriscalpiaceae</taxon>
        <taxon>Auriscalpium</taxon>
    </lineage>
</organism>
<evidence type="ECO:0000313" key="1">
    <source>
        <dbReference type="EMBL" id="KAI0053273.1"/>
    </source>
</evidence>
<gene>
    <name evidence="1" type="ORF">FA95DRAFT_1552789</name>
</gene>
<name>A0ACB8SBR9_9AGAM</name>
<reference evidence="1" key="1">
    <citation type="submission" date="2021-02" db="EMBL/GenBank/DDBJ databases">
        <authorList>
            <consortium name="DOE Joint Genome Institute"/>
            <person name="Ahrendt S."/>
            <person name="Looney B.P."/>
            <person name="Miyauchi S."/>
            <person name="Morin E."/>
            <person name="Drula E."/>
            <person name="Courty P.E."/>
            <person name="Chicoki N."/>
            <person name="Fauchery L."/>
            <person name="Kohler A."/>
            <person name="Kuo A."/>
            <person name="Labutti K."/>
            <person name="Pangilinan J."/>
            <person name="Lipzen A."/>
            <person name="Riley R."/>
            <person name="Andreopoulos W."/>
            <person name="He G."/>
            <person name="Johnson J."/>
            <person name="Barry K.W."/>
            <person name="Grigoriev I.V."/>
            <person name="Nagy L."/>
            <person name="Hibbett D."/>
            <person name="Henrissat B."/>
            <person name="Matheny P.B."/>
            <person name="Labbe J."/>
            <person name="Martin F."/>
        </authorList>
    </citation>
    <scope>NUCLEOTIDE SEQUENCE</scope>
    <source>
        <strain evidence="1">FP105234-sp</strain>
    </source>
</reference>
<keyword evidence="2" id="KW-1185">Reference proteome</keyword>
<proteinExistence type="predicted"/>
<comment type="caution">
    <text evidence="1">The sequence shown here is derived from an EMBL/GenBank/DDBJ whole genome shotgun (WGS) entry which is preliminary data.</text>
</comment>
<accession>A0ACB8SBR9</accession>